<feature type="transmembrane region" description="Helical" evidence="12">
    <location>
        <begin position="26"/>
        <end position="46"/>
    </location>
</feature>
<keyword evidence="8 12" id="KW-1133">Transmembrane helix</keyword>
<comment type="catalytic activity">
    <reaction evidence="1">
        <text>ATP + protein L-histidine = ADP + protein N-phospho-L-histidine.</text>
        <dbReference type="EC" id="2.7.13.3"/>
    </reaction>
</comment>
<dbReference type="InterPro" id="IPR036097">
    <property type="entry name" value="HisK_dim/P_sf"/>
</dbReference>
<dbReference type="CDD" id="cd00075">
    <property type="entry name" value="HATPase"/>
    <property type="match status" value="1"/>
</dbReference>
<dbReference type="Pfam" id="PF00672">
    <property type="entry name" value="HAMP"/>
    <property type="match status" value="1"/>
</dbReference>
<dbReference type="Gene3D" id="6.10.340.10">
    <property type="match status" value="1"/>
</dbReference>
<dbReference type="InterPro" id="IPR004358">
    <property type="entry name" value="Sig_transdc_His_kin-like_C"/>
</dbReference>
<evidence type="ECO:0000256" key="2">
    <source>
        <dbReference type="ARBA" id="ARBA00004236"/>
    </source>
</evidence>
<organism evidence="15 16">
    <name type="scientific">Bifidobacterium anseris</name>
    <dbReference type="NCBI Taxonomy" id="2020963"/>
    <lineage>
        <taxon>Bacteria</taxon>
        <taxon>Bacillati</taxon>
        <taxon>Actinomycetota</taxon>
        <taxon>Actinomycetes</taxon>
        <taxon>Bifidobacteriales</taxon>
        <taxon>Bifidobacteriaceae</taxon>
        <taxon>Bifidobacterium</taxon>
    </lineage>
</organism>
<dbReference type="EC" id="2.7.13.3" evidence="3"/>
<sequence>MGKTGTGTSSRGEDGPLAHVSLSAKLVASIIVLLSVGTVCISLAITQLVSNYMMQRTDSQLLQQAELVFKNTVLLNDKANASNPMISYYVQAYDATSHTSTVLLQPVYKDGVVSRPRLPENGDLAGHELAKPYTTPAIVDTSNATRTPDHSTMTMAEYPWRVVALRWISEDANGIQHDRGIIYIGLSLGNQIDMIDNLTKFCVMVSIAVVMLGGVVSALLVQRTLEPLKRIEKTAAKIANGDLSQRIPSAPEGTEIGSLARSLNLMLAQIERSFRQQQATTDKMKRFVSDASHELRTPLAAIHGYAELYKMQRGAGDPADALARADDSIDHIEASSARMTVLVEDLLSLARLDEGRGISITQRVDLGVVLADSASDLHALDPERRIRTGVVGLNLNDPAHPRLAMTDGPLPKVTIIADGARLQQVVTNIVGNIHRYTPQDSPVELSLGVIGVSMDAEELTQLPPDDESMVRVLRAAAEYATTNRGMMVAVARFADHGPGVPAEARPRIFERFYTADPSRARLKGGTGLGMAIAQSVINAHQGFICAGESDGGGLTLTLVLPLTHGDDTTLEDAAAADTAHKDAARKESARKESARKNTARKDTARKDTARKESTRKDAARKDTARRGHGESSGAAASLQPADAGAERTDRQSRGRRRQG</sequence>
<evidence type="ECO:0000256" key="11">
    <source>
        <dbReference type="SAM" id="MobiDB-lite"/>
    </source>
</evidence>
<dbReference type="SUPFAM" id="SSF47384">
    <property type="entry name" value="Homodimeric domain of signal transducing histidine kinase"/>
    <property type="match status" value="1"/>
</dbReference>
<feature type="domain" description="Histidine kinase" evidence="13">
    <location>
        <begin position="290"/>
        <end position="564"/>
    </location>
</feature>
<dbReference type="AlphaFoldDB" id="A0A2N5J2N0"/>
<dbReference type="SMART" id="SM00304">
    <property type="entry name" value="HAMP"/>
    <property type="match status" value="1"/>
</dbReference>
<dbReference type="GO" id="GO:0000155">
    <property type="term" value="F:phosphorelay sensor kinase activity"/>
    <property type="evidence" value="ECO:0007669"/>
    <property type="project" value="InterPro"/>
</dbReference>
<comment type="caution">
    <text evidence="15">The sequence shown here is derived from an EMBL/GenBank/DDBJ whole genome shotgun (WGS) entry which is preliminary data.</text>
</comment>
<dbReference type="RefSeq" id="WP_101671043.1">
    <property type="nucleotide sequence ID" value="NZ_NMYC01000001.1"/>
</dbReference>
<dbReference type="OrthoDB" id="9786919at2"/>
<feature type="region of interest" description="Disordered" evidence="11">
    <location>
        <begin position="574"/>
        <end position="659"/>
    </location>
</feature>
<feature type="domain" description="HAMP" evidence="14">
    <location>
        <begin position="222"/>
        <end position="275"/>
    </location>
</feature>
<gene>
    <name evidence="15" type="ORF">CGZ88_0619</name>
</gene>
<dbReference type="SUPFAM" id="SSF158472">
    <property type="entry name" value="HAMP domain-like"/>
    <property type="match status" value="1"/>
</dbReference>
<dbReference type="Gene3D" id="1.10.287.130">
    <property type="match status" value="1"/>
</dbReference>
<protein>
    <recommendedName>
        <fullName evidence="3">histidine kinase</fullName>
        <ecNumber evidence="3">2.7.13.3</ecNumber>
    </recommendedName>
</protein>
<dbReference type="InterPro" id="IPR050428">
    <property type="entry name" value="TCS_sensor_his_kinase"/>
</dbReference>
<name>A0A2N5J2N0_9BIFI</name>
<dbReference type="Pfam" id="PF00512">
    <property type="entry name" value="HisKA"/>
    <property type="match status" value="1"/>
</dbReference>
<dbReference type="CDD" id="cd06225">
    <property type="entry name" value="HAMP"/>
    <property type="match status" value="1"/>
</dbReference>
<evidence type="ECO:0000256" key="3">
    <source>
        <dbReference type="ARBA" id="ARBA00012438"/>
    </source>
</evidence>
<evidence type="ECO:0000256" key="1">
    <source>
        <dbReference type="ARBA" id="ARBA00000085"/>
    </source>
</evidence>
<keyword evidence="5" id="KW-0808">Transferase</keyword>
<dbReference type="PANTHER" id="PTHR45436">
    <property type="entry name" value="SENSOR HISTIDINE KINASE YKOH"/>
    <property type="match status" value="1"/>
</dbReference>
<accession>A0A2N5J2N0</accession>
<evidence type="ECO:0000313" key="15">
    <source>
        <dbReference type="EMBL" id="PLS28457.1"/>
    </source>
</evidence>
<keyword evidence="7 15" id="KW-0418">Kinase</keyword>
<dbReference type="EMBL" id="NMYC01000001">
    <property type="protein sequence ID" value="PLS28457.1"/>
    <property type="molecule type" value="Genomic_DNA"/>
</dbReference>
<dbReference type="PRINTS" id="PR00344">
    <property type="entry name" value="BCTRLSENSOR"/>
</dbReference>
<dbReference type="SMART" id="SM00388">
    <property type="entry name" value="HisKA"/>
    <property type="match status" value="1"/>
</dbReference>
<dbReference type="PROSITE" id="PS50885">
    <property type="entry name" value="HAMP"/>
    <property type="match status" value="1"/>
</dbReference>
<dbReference type="FunFam" id="1.10.287.130:FF:000001">
    <property type="entry name" value="Two-component sensor histidine kinase"/>
    <property type="match status" value="1"/>
</dbReference>
<dbReference type="InterPro" id="IPR003661">
    <property type="entry name" value="HisK_dim/P_dom"/>
</dbReference>
<dbReference type="GO" id="GO:0005886">
    <property type="term" value="C:plasma membrane"/>
    <property type="evidence" value="ECO:0007669"/>
    <property type="project" value="UniProtKB-SubCell"/>
</dbReference>
<dbReference type="InterPro" id="IPR003660">
    <property type="entry name" value="HAMP_dom"/>
</dbReference>
<evidence type="ECO:0000256" key="12">
    <source>
        <dbReference type="SAM" id="Phobius"/>
    </source>
</evidence>
<evidence type="ECO:0000256" key="5">
    <source>
        <dbReference type="ARBA" id="ARBA00022679"/>
    </source>
</evidence>
<keyword evidence="10 12" id="KW-0472">Membrane</keyword>
<proteinExistence type="predicted"/>
<dbReference type="InterPro" id="IPR036890">
    <property type="entry name" value="HATPase_C_sf"/>
</dbReference>
<feature type="transmembrane region" description="Helical" evidence="12">
    <location>
        <begin position="201"/>
        <end position="221"/>
    </location>
</feature>
<keyword evidence="6 12" id="KW-0812">Transmembrane</keyword>
<dbReference type="InterPro" id="IPR005467">
    <property type="entry name" value="His_kinase_dom"/>
</dbReference>
<feature type="compositionally biased region" description="Basic and acidic residues" evidence="11">
    <location>
        <begin position="578"/>
        <end position="629"/>
    </location>
</feature>
<evidence type="ECO:0000259" key="13">
    <source>
        <dbReference type="PROSITE" id="PS50109"/>
    </source>
</evidence>
<dbReference type="Proteomes" id="UP000234935">
    <property type="component" value="Unassembled WGS sequence"/>
</dbReference>
<reference evidence="15 16" key="1">
    <citation type="submission" date="2017-07" db="EMBL/GenBank/DDBJ databases">
        <title>Bifidobacterium novel species.</title>
        <authorList>
            <person name="Lugli G.A."/>
            <person name="Milani C."/>
            <person name="Duranti S."/>
            <person name="Mangifesta M."/>
        </authorList>
    </citation>
    <scope>NUCLEOTIDE SEQUENCE [LARGE SCALE GENOMIC DNA]</scope>
    <source>
        <strain evidence="16">Goo31D</strain>
    </source>
</reference>
<evidence type="ECO:0000256" key="6">
    <source>
        <dbReference type="ARBA" id="ARBA00022692"/>
    </source>
</evidence>
<keyword evidence="16" id="KW-1185">Reference proteome</keyword>
<comment type="subcellular location">
    <subcellularLocation>
        <location evidence="2">Cell membrane</location>
    </subcellularLocation>
</comment>
<evidence type="ECO:0000256" key="4">
    <source>
        <dbReference type="ARBA" id="ARBA00022553"/>
    </source>
</evidence>
<dbReference type="Pfam" id="PF02518">
    <property type="entry name" value="HATPase_c"/>
    <property type="match status" value="1"/>
</dbReference>
<evidence type="ECO:0000256" key="9">
    <source>
        <dbReference type="ARBA" id="ARBA00023012"/>
    </source>
</evidence>
<dbReference type="Gene3D" id="3.30.565.10">
    <property type="entry name" value="Histidine kinase-like ATPase, C-terminal domain"/>
    <property type="match status" value="1"/>
</dbReference>
<keyword evidence="4" id="KW-0597">Phosphoprotein</keyword>
<dbReference type="PANTHER" id="PTHR45436:SF5">
    <property type="entry name" value="SENSOR HISTIDINE KINASE TRCS"/>
    <property type="match status" value="1"/>
</dbReference>
<dbReference type="PROSITE" id="PS50109">
    <property type="entry name" value="HIS_KIN"/>
    <property type="match status" value="1"/>
</dbReference>
<keyword evidence="9" id="KW-0902">Two-component regulatory system</keyword>
<evidence type="ECO:0000259" key="14">
    <source>
        <dbReference type="PROSITE" id="PS50885"/>
    </source>
</evidence>
<dbReference type="SMART" id="SM00387">
    <property type="entry name" value="HATPase_c"/>
    <property type="match status" value="1"/>
</dbReference>
<evidence type="ECO:0000313" key="16">
    <source>
        <dbReference type="Proteomes" id="UP000234935"/>
    </source>
</evidence>
<evidence type="ECO:0000256" key="8">
    <source>
        <dbReference type="ARBA" id="ARBA00022989"/>
    </source>
</evidence>
<evidence type="ECO:0000256" key="7">
    <source>
        <dbReference type="ARBA" id="ARBA00022777"/>
    </source>
</evidence>
<dbReference type="SUPFAM" id="SSF55874">
    <property type="entry name" value="ATPase domain of HSP90 chaperone/DNA topoisomerase II/histidine kinase"/>
    <property type="match status" value="1"/>
</dbReference>
<dbReference type="InterPro" id="IPR003594">
    <property type="entry name" value="HATPase_dom"/>
</dbReference>
<dbReference type="CDD" id="cd00082">
    <property type="entry name" value="HisKA"/>
    <property type="match status" value="1"/>
</dbReference>
<evidence type="ECO:0000256" key="10">
    <source>
        <dbReference type="ARBA" id="ARBA00023136"/>
    </source>
</evidence>